<dbReference type="InterPro" id="IPR009056">
    <property type="entry name" value="Cyt_c-like_dom"/>
</dbReference>
<name>A0ABQ5PV03_9BACT</name>
<dbReference type="Pfam" id="PF13442">
    <property type="entry name" value="Cytochrome_CBB3"/>
    <property type="match status" value="1"/>
</dbReference>
<dbReference type="EMBL" id="BSDC01000001">
    <property type="protein sequence ID" value="GLH66188.1"/>
    <property type="molecule type" value="Genomic_DNA"/>
</dbReference>
<evidence type="ECO:0000313" key="7">
    <source>
        <dbReference type="EMBL" id="GLH66188.1"/>
    </source>
</evidence>
<keyword evidence="1 4" id="KW-0349">Heme</keyword>
<evidence type="ECO:0000256" key="4">
    <source>
        <dbReference type="PROSITE-ProRule" id="PRU00433"/>
    </source>
</evidence>
<feature type="signal peptide" evidence="5">
    <location>
        <begin position="1"/>
        <end position="19"/>
    </location>
</feature>
<dbReference type="Gene3D" id="1.10.760.10">
    <property type="entry name" value="Cytochrome c-like domain"/>
    <property type="match status" value="1"/>
</dbReference>
<protein>
    <recommendedName>
        <fullName evidence="6">Cytochrome c domain-containing protein</fullName>
    </recommendedName>
</protein>
<evidence type="ECO:0000256" key="1">
    <source>
        <dbReference type="ARBA" id="ARBA00022617"/>
    </source>
</evidence>
<sequence>MRTCSAALVLVILPASLSAQVRDLRAFYRERCATCHGADGSGRGLNGARLGGRNLADGRWLARQEEDALVASILKGRGAMPGFARQLTEGEARRLVVETLAPQAGRKKP</sequence>
<keyword evidence="8" id="KW-1185">Reference proteome</keyword>
<keyword evidence="3 4" id="KW-0408">Iron</keyword>
<accession>A0ABQ5PV03</accession>
<feature type="chain" id="PRO_5046418671" description="Cytochrome c domain-containing protein" evidence="5">
    <location>
        <begin position="20"/>
        <end position="109"/>
    </location>
</feature>
<comment type="caution">
    <text evidence="7">The sequence shown here is derived from an EMBL/GenBank/DDBJ whole genome shotgun (WGS) entry which is preliminary data.</text>
</comment>
<evidence type="ECO:0000259" key="6">
    <source>
        <dbReference type="PROSITE" id="PS51007"/>
    </source>
</evidence>
<evidence type="ECO:0000256" key="5">
    <source>
        <dbReference type="SAM" id="SignalP"/>
    </source>
</evidence>
<keyword evidence="5" id="KW-0732">Signal</keyword>
<dbReference type="RefSeq" id="WP_285606269.1">
    <property type="nucleotide sequence ID" value="NZ_BSDC01000001.1"/>
</dbReference>
<evidence type="ECO:0000256" key="2">
    <source>
        <dbReference type="ARBA" id="ARBA00022723"/>
    </source>
</evidence>
<dbReference type="InterPro" id="IPR036909">
    <property type="entry name" value="Cyt_c-like_dom_sf"/>
</dbReference>
<organism evidence="7 8">
    <name type="scientific">Geothrix edaphica</name>
    <dbReference type="NCBI Taxonomy" id="2927976"/>
    <lineage>
        <taxon>Bacteria</taxon>
        <taxon>Pseudomonadati</taxon>
        <taxon>Acidobacteriota</taxon>
        <taxon>Holophagae</taxon>
        <taxon>Holophagales</taxon>
        <taxon>Holophagaceae</taxon>
        <taxon>Geothrix</taxon>
    </lineage>
</organism>
<keyword evidence="2 4" id="KW-0479">Metal-binding</keyword>
<dbReference type="PROSITE" id="PS51007">
    <property type="entry name" value="CYTC"/>
    <property type="match status" value="1"/>
</dbReference>
<evidence type="ECO:0000256" key="3">
    <source>
        <dbReference type="ARBA" id="ARBA00023004"/>
    </source>
</evidence>
<evidence type="ECO:0000313" key="8">
    <source>
        <dbReference type="Proteomes" id="UP001165044"/>
    </source>
</evidence>
<gene>
    <name evidence="7" type="ORF">GETHED_05520</name>
</gene>
<proteinExistence type="predicted"/>
<dbReference type="Proteomes" id="UP001165044">
    <property type="component" value="Unassembled WGS sequence"/>
</dbReference>
<dbReference type="SUPFAM" id="SSF46626">
    <property type="entry name" value="Cytochrome c"/>
    <property type="match status" value="1"/>
</dbReference>
<reference evidence="7" key="1">
    <citation type="journal article" date="2023" name="Antonie Van Leeuwenhoek">
        <title>Mesoterricola silvestris gen. nov., sp. nov., Mesoterricola sediminis sp. nov., Geothrix oryzae sp. nov., Geothrix edaphica sp. nov., Geothrix rubra sp. nov., and Geothrix limicola sp. nov., six novel members of Acidobacteriota isolated from soils.</title>
        <authorList>
            <person name="Itoh H."/>
            <person name="Sugisawa Y."/>
            <person name="Mise K."/>
            <person name="Xu Z."/>
            <person name="Kuniyasu M."/>
            <person name="Ushijima N."/>
            <person name="Kawano K."/>
            <person name="Kobayashi E."/>
            <person name="Shiratori Y."/>
            <person name="Masuda Y."/>
            <person name="Senoo K."/>
        </authorList>
    </citation>
    <scope>NUCLEOTIDE SEQUENCE</scope>
    <source>
        <strain evidence="7">Red802</strain>
    </source>
</reference>
<feature type="domain" description="Cytochrome c" evidence="6">
    <location>
        <begin position="19"/>
        <end position="103"/>
    </location>
</feature>